<dbReference type="FunFam" id="3.40.630.30:FF:000047">
    <property type="entry name" value="Acetyltransferase, GNAT family"/>
    <property type="match status" value="1"/>
</dbReference>
<accession>A0A2X0R0E4</accession>
<dbReference type="InterPro" id="IPR000182">
    <property type="entry name" value="GNAT_dom"/>
</dbReference>
<dbReference type="InterPro" id="IPR051908">
    <property type="entry name" value="Ribosomal_N-acetyltransferase"/>
</dbReference>
<reference evidence="3" key="1">
    <citation type="submission" date="2018-04" db="EMBL/GenBank/DDBJ databases">
        <authorList>
            <person name="Illikoud N."/>
        </authorList>
    </citation>
    <scope>NUCLEOTIDE SEQUENCE [LARGE SCALE GENOMIC DNA]</scope>
</reference>
<keyword evidence="2" id="KW-0808">Transferase</keyword>
<dbReference type="GO" id="GO:1990189">
    <property type="term" value="F:protein N-terminal-serine acetyltransferase activity"/>
    <property type="evidence" value="ECO:0007669"/>
    <property type="project" value="TreeGrafter"/>
</dbReference>
<dbReference type="Gene3D" id="3.40.630.30">
    <property type="match status" value="1"/>
</dbReference>
<dbReference type="Proteomes" id="UP000270190">
    <property type="component" value="Unassembled WGS sequence"/>
</dbReference>
<dbReference type="SUPFAM" id="SSF55729">
    <property type="entry name" value="Acyl-CoA N-acyltransferases (Nat)"/>
    <property type="match status" value="1"/>
</dbReference>
<organism evidence="2 3">
    <name type="scientific">Brochothrix thermosphacta</name>
    <name type="common">Microbacterium thermosphactum</name>
    <dbReference type="NCBI Taxonomy" id="2756"/>
    <lineage>
        <taxon>Bacteria</taxon>
        <taxon>Bacillati</taxon>
        <taxon>Bacillota</taxon>
        <taxon>Bacilli</taxon>
        <taxon>Bacillales</taxon>
        <taxon>Listeriaceae</taxon>
        <taxon>Brochothrix</taxon>
    </lineage>
</organism>
<keyword evidence="2" id="KW-0012">Acyltransferase</keyword>
<dbReference type="EMBL" id="OUNC01000008">
    <property type="protein sequence ID" value="SPP27510.1"/>
    <property type="molecule type" value="Genomic_DNA"/>
</dbReference>
<gene>
    <name evidence="2" type="ORF">BTBSAS_160013</name>
</gene>
<name>A0A2X0R0E4_BROTH</name>
<evidence type="ECO:0000313" key="2">
    <source>
        <dbReference type="EMBL" id="SPP27510.1"/>
    </source>
</evidence>
<dbReference type="EC" id="2.3.1.-" evidence="2"/>
<dbReference type="AlphaFoldDB" id="A0A2X0R0E4"/>
<evidence type="ECO:0000259" key="1">
    <source>
        <dbReference type="Pfam" id="PF13302"/>
    </source>
</evidence>
<dbReference type="Pfam" id="PF13302">
    <property type="entry name" value="Acetyltransf_3"/>
    <property type="match status" value="1"/>
</dbReference>
<protein>
    <submittedName>
        <fullName evidence="2">Putative acyl-CoA N-acetyltransferase</fullName>
        <ecNumber evidence="2">2.3.1.-</ecNumber>
    </submittedName>
</protein>
<proteinExistence type="predicted"/>
<dbReference type="GO" id="GO:0008999">
    <property type="term" value="F:protein-N-terminal-alanine acetyltransferase activity"/>
    <property type="evidence" value="ECO:0007669"/>
    <property type="project" value="TreeGrafter"/>
</dbReference>
<dbReference type="PANTHER" id="PTHR43441:SF2">
    <property type="entry name" value="FAMILY ACETYLTRANSFERASE, PUTATIVE (AFU_ORTHOLOGUE AFUA_7G00850)-RELATED"/>
    <property type="match status" value="1"/>
</dbReference>
<feature type="domain" description="N-acetyltransferase" evidence="1">
    <location>
        <begin position="64"/>
        <end position="201"/>
    </location>
</feature>
<dbReference type="RefSeq" id="WP_120487539.1">
    <property type="nucleotide sequence ID" value="NZ_CBCPKC010000002.1"/>
</dbReference>
<dbReference type="InterPro" id="IPR016181">
    <property type="entry name" value="Acyl_CoA_acyltransferase"/>
</dbReference>
<dbReference type="PANTHER" id="PTHR43441">
    <property type="entry name" value="RIBOSOMAL-PROTEIN-SERINE ACETYLTRANSFERASE"/>
    <property type="match status" value="1"/>
</dbReference>
<evidence type="ECO:0000313" key="3">
    <source>
        <dbReference type="Proteomes" id="UP000270190"/>
    </source>
</evidence>
<sequence>MRICKSCGLGRIDKIRCVCGDEQFDEINSRMNDYGQPVGVALAEDTLTFKKPEKVVLTGKYCRLEPVNAEAHAESLFHSFSQNQSPQQWTYLPSAVPTVYSEFNDYVLGMENSNDYDCFTIINANNEAVGTFALMRLDIVNGVVEVGMVTFSEKMRQTVVSTEAHYLLARYVFETLGFRRYEWKADALNEPSKKAAKRLGFAYEGLFQQITTTHGRNRDTTWYAMTDIAWRNQVENYVKWLSPENFDNEGKQLSKLKFN</sequence>